<dbReference type="GO" id="GO:0032977">
    <property type="term" value="F:membrane insertase activity"/>
    <property type="evidence" value="ECO:0007669"/>
    <property type="project" value="InterPro"/>
</dbReference>
<feature type="transmembrane region" description="Helical" evidence="6">
    <location>
        <begin position="200"/>
        <end position="219"/>
    </location>
</feature>
<comment type="similarity">
    <text evidence="5">Belongs to the OXA1/ALB3/YidC family.</text>
</comment>
<dbReference type="EMBL" id="GL445584">
    <property type="protein sequence ID" value="EFN89339.1"/>
    <property type="molecule type" value="Genomic_DNA"/>
</dbReference>
<evidence type="ECO:0000313" key="9">
    <source>
        <dbReference type="Proteomes" id="UP000008237"/>
    </source>
</evidence>
<keyword evidence="9" id="KW-1185">Reference proteome</keyword>
<evidence type="ECO:0000256" key="4">
    <source>
        <dbReference type="ARBA" id="ARBA00023136"/>
    </source>
</evidence>
<dbReference type="GO" id="GO:0033617">
    <property type="term" value="P:mitochondrial respiratory chain complex IV assembly"/>
    <property type="evidence" value="ECO:0007669"/>
    <property type="project" value="TreeGrafter"/>
</dbReference>
<dbReference type="OrthoDB" id="2148490at2759"/>
<feature type="transmembrane region" description="Helical" evidence="6">
    <location>
        <begin position="225"/>
        <end position="242"/>
    </location>
</feature>
<evidence type="ECO:0000259" key="7">
    <source>
        <dbReference type="Pfam" id="PF02096"/>
    </source>
</evidence>
<feature type="transmembrane region" description="Helical" evidence="6">
    <location>
        <begin position="169"/>
        <end position="188"/>
    </location>
</feature>
<dbReference type="Pfam" id="PF02096">
    <property type="entry name" value="60KD_IMP"/>
    <property type="match status" value="1"/>
</dbReference>
<keyword evidence="2 5" id="KW-0812">Transmembrane</keyword>
<dbReference type="STRING" id="610380.E2B4Q8"/>
<keyword evidence="4 6" id="KW-0472">Membrane</keyword>
<feature type="transmembrane region" description="Helical" evidence="6">
    <location>
        <begin position="113"/>
        <end position="131"/>
    </location>
</feature>
<comment type="subcellular location">
    <subcellularLocation>
        <location evidence="1 5">Membrane</location>
        <topology evidence="1 5">Multi-pass membrane protein</topology>
    </subcellularLocation>
</comment>
<dbReference type="InParanoid" id="E2B4Q8"/>
<feature type="domain" description="Membrane insertase YidC/Oxa/ALB C-terminal" evidence="7">
    <location>
        <begin position="25"/>
        <end position="241"/>
    </location>
</feature>
<accession>E2B4Q8</accession>
<name>E2B4Q8_HARSA</name>
<proteinExistence type="inferred from homology"/>
<gene>
    <name evidence="8" type="ORF">EAI_07661</name>
</gene>
<protein>
    <submittedName>
        <fullName evidence="8">Mitochondrial inner membrane protein COX18</fullName>
    </submittedName>
</protein>
<evidence type="ECO:0000256" key="6">
    <source>
        <dbReference type="SAM" id="Phobius"/>
    </source>
</evidence>
<feature type="transmembrane region" description="Helical" evidence="6">
    <location>
        <begin position="23"/>
        <end position="47"/>
    </location>
</feature>
<dbReference type="GO" id="GO:0005743">
    <property type="term" value="C:mitochondrial inner membrane"/>
    <property type="evidence" value="ECO:0007669"/>
    <property type="project" value="TreeGrafter"/>
</dbReference>
<sequence length="287" mass="33364">MSESTPIKIAQDFLLWMHDYTGLPWWLVIVLTTVVMRATVTLPLSFYQQYIIAKLENLKLEMDEIVKEMKKETDYGVYKYKWSKEYATRLYTHSVKKQWNNLIIRENCHPAKASILVLAQLPLWISLSMSIRNLCYMLPKQDASAYATYQEFITDGFLWVTNLTVADPFLLPVMMGLFNLAIIEITHMNRIKETTKLTRYMIYFFRIVVIGMVPVAMYVPSCVSLYWATSSAFGLLQNLILLSPKLRRFAGVPVTASESSRPYSLLREKIIARCSLRRRKIETSPRS</sequence>
<dbReference type="Proteomes" id="UP000008237">
    <property type="component" value="Unassembled WGS sequence"/>
</dbReference>
<dbReference type="InterPro" id="IPR028055">
    <property type="entry name" value="YidC/Oxa/ALB_C"/>
</dbReference>
<dbReference type="OMA" id="WQRKRIV"/>
<organism evidence="9">
    <name type="scientific">Harpegnathos saltator</name>
    <name type="common">Jerdon's jumping ant</name>
    <dbReference type="NCBI Taxonomy" id="610380"/>
    <lineage>
        <taxon>Eukaryota</taxon>
        <taxon>Metazoa</taxon>
        <taxon>Ecdysozoa</taxon>
        <taxon>Arthropoda</taxon>
        <taxon>Hexapoda</taxon>
        <taxon>Insecta</taxon>
        <taxon>Pterygota</taxon>
        <taxon>Neoptera</taxon>
        <taxon>Endopterygota</taxon>
        <taxon>Hymenoptera</taxon>
        <taxon>Apocrita</taxon>
        <taxon>Aculeata</taxon>
        <taxon>Formicoidea</taxon>
        <taxon>Formicidae</taxon>
        <taxon>Ponerinae</taxon>
        <taxon>Ponerini</taxon>
        <taxon>Harpegnathos</taxon>
    </lineage>
</organism>
<evidence type="ECO:0000256" key="3">
    <source>
        <dbReference type="ARBA" id="ARBA00022989"/>
    </source>
</evidence>
<dbReference type="InterPro" id="IPR001708">
    <property type="entry name" value="YidC/ALB3/OXA1/COX18"/>
</dbReference>
<reference evidence="8 9" key="1">
    <citation type="journal article" date="2010" name="Science">
        <title>Genomic comparison of the ants Camponotus floridanus and Harpegnathos saltator.</title>
        <authorList>
            <person name="Bonasio R."/>
            <person name="Zhang G."/>
            <person name="Ye C."/>
            <person name="Mutti N.S."/>
            <person name="Fang X."/>
            <person name="Qin N."/>
            <person name="Donahue G."/>
            <person name="Yang P."/>
            <person name="Li Q."/>
            <person name="Li C."/>
            <person name="Zhang P."/>
            <person name="Huang Z."/>
            <person name="Berger S.L."/>
            <person name="Reinberg D."/>
            <person name="Wang J."/>
            <person name="Liebig J."/>
        </authorList>
    </citation>
    <scope>NUCLEOTIDE SEQUENCE [LARGE SCALE GENOMIC DNA]</scope>
    <source>
        <strain evidence="8 9">R22 G/1</strain>
    </source>
</reference>
<dbReference type="AlphaFoldDB" id="E2B4Q8"/>
<dbReference type="FunCoup" id="E2B4Q8">
    <property type="interactions" value="614"/>
</dbReference>
<keyword evidence="3 6" id="KW-1133">Transmembrane helix</keyword>
<evidence type="ECO:0000313" key="8">
    <source>
        <dbReference type="EMBL" id="EFN89339.1"/>
    </source>
</evidence>
<evidence type="ECO:0000256" key="5">
    <source>
        <dbReference type="RuleBase" id="RU003945"/>
    </source>
</evidence>
<evidence type="ECO:0000256" key="1">
    <source>
        <dbReference type="ARBA" id="ARBA00004141"/>
    </source>
</evidence>
<dbReference type="CDD" id="cd20069">
    <property type="entry name" value="5TM_Oxa1-like"/>
    <property type="match status" value="1"/>
</dbReference>
<dbReference type="GO" id="GO:0032979">
    <property type="term" value="P:protein insertion into mitochondrial inner membrane from matrix"/>
    <property type="evidence" value="ECO:0007669"/>
    <property type="project" value="TreeGrafter"/>
</dbReference>
<dbReference type="PANTHER" id="PTHR12428:SF65">
    <property type="entry name" value="CYTOCHROME C OXIDASE ASSEMBLY PROTEIN COX18, MITOCHONDRIAL"/>
    <property type="match status" value="1"/>
</dbReference>
<evidence type="ECO:0000256" key="2">
    <source>
        <dbReference type="ARBA" id="ARBA00022692"/>
    </source>
</evidence>
<dbReference type="PANTHER" id="PTHR12428">
    <property type="entry name" value="OXA1"/>
    <property type="match status" value="1"/>
</dbReference>